<gene>
    <name evidence="2" type="ORF">N4G40_09130</name>
</gene>
<dbReference type="Pfam" id="PF00149">
    <property type="entry name" value="Metallophos"/>
    <property type="match status" value="1"/>
</dbReference>
<evidence type="ECO:0000313" key="3">
    <source>
        <dbReference type="Proteomes" id="UP001288620"/>
    </source>
</evidence>
<dbReference type="SUPFAM" id="SSF56300">
    <property type="entry name" value="Metallo-dependent phosphatases"/>
    <property type="match status" value="1"/>
</dbReference>
<organism evidence="2 3">
    <name type="scientific">Pantoea eucrina</name>
    <dbReference type="NCBI Taxonomy" id="472693"/>
    <lineage>
        <taxon>Bacteria</taxon>
        <taxon>Pseudomonadati</taxon>
        <taxon>Pseudomonadota</taxon>
        <taxon>Gammaproteobacteria</taxon>
        <taxon>Enterobacterales</taxon>
        <taxon>Erwiniaceae</taxon>
        <taxon>Pantoea</taxon>
    </lineage>
</organism>
<dbReference type="Proteomes" id="UP001288620">
    <property type="component" value="Unassembled WGS sequence"/>
</dbReference>
<dbReference type="InterPro" id="IPR029052">
    <property type="entry name" value="Metallo-depent_PP-like"/>
</dbReference>
<dbReference type="InterPro" id="IPR004843">
    <property type="entry name" value="Calcineurin-like_PHP"/>
</dbReference>
<dbReference type="PANTHER" id="PTHR16509">
    <property type="match status" value="1"/>
</dbReference>
<dbReference type="EMBL" id="JAOBTT010000001">
    <property type="protein sequence ID" value="MDZ7278433.1"/>
    <property type="molecule type" value="Genomic_DNA"/>
</dbReference>
<dbReference type="RefSeq" id="WP_322542412.1">
    <property type="nucleotide sequence ID" value="NZ_JAOBTT010000001.1"/>
</dbReference>
<protein>
    <submittedName>
        <fullName evidence="2">Metallophosphoesterase</fullName>
    </submittedName>
</protein>
<evidence type="ECO:0000259" key="1">
    <source>
        <dbReference type="Pfam" id="PF00149"/>
    </source>
</evidence>
<accession>A0ABU5LEQ5</accession>
<sequence length="305" mass="33620">MDYPCALSATQRALLGEAAALFTPPAVGRTLRDSTTLRFGLMTDPQYADVDADVAQQLYYRHALQKLPQAIAAFNQQPLDFVVTLGDIVDRHAADYASVLPLYARLIHPHAIVLGNHDALALGTLLADRAALPKCYYAFRLPGWRFVVYDGNDVSLYCNALNGDDRYQAEALLHALRLQEQPQAEPWNGAVGQQQLAWIEQQFQQAQRCGERVVVFGHYPLAPLTRHNLMNSNVLVDLVTSYNIPCCFAGHNHTGNRAMRGQTGFFTLKGMLNGPDTVPFAVVEISEDRVTMQGFGGEASISFAV</sequence>
<dbReference type="Gene3D" id="3.60.21.10">
    <property type="match status" value="1"/>
</dbReference>
<dbReference type="PANTHER" id="PTHR16509:SF8">
    <property type="entry name" value="MANGANESE-DEPENDENT ADP-RIBOSE_CDP-ALCOHOL DIPHOSPHATASE"/>
    <property type="match status" value="1"/>
</dbReference>
<evidence type="ECO:0000313" key="2">
    <source>
        <dbReference type="EMBL" id="MDZ7278433.1"/>
    </source>
</evidence>
<feature type="domain" description="Calcineurin-like phosphoesterase" evidence="1">
    <location>
        <begin position="38"/>
        <end position="254"/>
    </location>
</feature>
<reference evidence="3" key="1">
    <citation type="submission" date="2023-07" db="EMBL/GenBank/DDBJ databases">
        <title>Structural and functional analysis of rice phyllospheric bacteria for their antimicrobial properties and defense elicitation against blast disease.</title>
        <authorList>
            <person name="Sahu K.P."/>
            <person name="Asharani P."/>
            <person name="Kumar M."/>
            <person name="Reddy B."/>
            <person name="Kumar A."/>
        </authorList>
    </citation>
    <scope>NUCLEOTIDE SEQUENCE [LARGE SCALE GENOMIC DNA]</scope>
    <source>
        <strain evidence="3">OsEp_Plm_30P10</strain>
    </source>
</reference>
<proteinExistence type="predicted"/>
<keyword evidence="3" id="KW-1185">Reference proteome</keyword>
<comment type="caution">
    <text evidence="2">The sequence shown here is derived from an EMBL/GenBank/DDBJ whole genome shotgun (WGS) entry which is preliminary data.</text>
</comment>
<name>A0ABU5LEQ5_9GAMM</name>